<dbReference type="PANTHER" id="PTHR43592:SF15">
    <property type="entry name" value="CAAX AMINO TERMINAL PROTEASE FAMILY PROTEIN"/>
    <property type="match status" value="1"/>
</dbReference>
<feature type="transmembrane region" description="Helical" evidence="1">
    <location>
        <begin position="205"/>
        <end position="225"/>
    </location>
</feature>
<sequence length="257" mass="28522">MSLPMTAGLAQAICALAIVLVLPFIDLPRTRQLKRHSSSQARMSLYRHGIAKTWIALATVVACSGYQRLFVIPRYPGDLPWLDGRPWLYAFATALMAVYFSLALWPGLHCMLNRRMRPRYAKAIRSLRFISPVSRKERRWWIVVSVTAGVTEELLFRGFLLEYLRGHLDGGPHLSLTLAWLLSSVAFGIGHAYQGWVGIMRTASAGLAFGLLAILTGNLVLPILLHCLIDLQVLAIYHPEIDAPEEAAALTAGCNCE</sequence>
<keyword evidence="4" id="KW-1185">Reference proteome</keyword>
<dbReference type="EC" id="3.4.-.-" evidence="3"/>
<feature type="transmembrane region" description="Helical" evidence="1">
    <location>
        <begin position="45"/>
        <end position="67"/>
    </location>
</feature>
<evidence type="ECO:0000256" key="1">
    <source>
        <dbReference type="SAM" id="Phobius"/>
    </source>
</evidence>
<dbReference type="Pfam" id="PF02517">
    <property type="entry name" value="Rce1-like"/>
    <property type="match status" value="1"/>
</dbReference>
<feature type="transmembrane region" description="Helical" evidence="1">
    <location>
        <begin position="6"/>
        <end position="25"/>
    </location>
</feature>
<evidence type="ECO:0000313" key="3">
    <source>
        <dbReference type="EMBL" id="MFC4526578.1"/>
    </source>
</evidence>
<evidence type="ECO:0000313" key="4">
    <source>
        <dbReference type="Proteomes" id="UP001595961"/>
    </source>
</evidence>
<dbReference type="EMBL" id="JBHSGA010000013">
    <property type="protein sequence ID" value="MFC4526578.1"/>
    <property type="molecule type" value="Genomic_DNA"/>
</dbReference>
<feature type="transmembrane region" description="Helical" evidence="1">
    <location>
        <begin position="87"/>
        <end position="112"/>
    </location>
</feature>
<reference evidence="4" key="1">
    <citation type="journal article" date="2019" name="Int. J. Syst. Evol. Microbiol.">
        <title>The Global Catalogue of Microorganisms (GCM) 10K type strain sequencing project: providing services to taxonomists for standard genome sequencing and annotation.</title>
        <authorList>
            <consortium name="The Broad Institute Genomics Platform"/>
            <consortium name="The Broad Institute Genome Sequencing Center for Infectious Disease"/>
            <person name="Wu L."/>
            <person name="Ma J."/>
        </authorList>
    </citation>
    <scope>NUCLEOTIDE SEQUENCE [LARGE SCALE GENOMIC DNA]</scope>
    <source>
        <strain evidence="4">CCM 4481</strain>
    </source>
</reference>
<evidence type="ECO:0000259" key="2">
    <source>
        <dbReference type="Pfam" id="PF02517"/>
    </source>
</evidence>
<feature type="transmembrane region" description="Helical" evidence="1">
    <location>
        <begin position="140"/>
        <end position="161"/>
    </location>
</feature>
<organism evidence="3 4">
    <name type="scientific">Dyella halodurans</name>
    <dbReference type="NCBI Taxonomy" id="1920171"/>
    <lineage>
        <taxon>Bacteria</taxon>
        <taxon>Pseudomonadati</taxon>
        <taxon>Pseudomonadota</taxon>
        <taxon>Gammaproteobacteria</taxon>
        <taxon>Lysobacterales</taxon>
        <taxon>Rhodanobacteraceae</taxon>
        <taxon>Dyella</taxon>
    </lineage>
</organism>
<keyword evidence="1" id="KW-0472">Membrane</keyword>
<keyword evidence="1" id="KW-1133">Transmembrane helix</keyword>
<feature type="domain" description="CAAX prenyl protease 2/Lysostaphin resistance protein A-like" evidence="2">
    <location>
        <begin position="140"/>
        <end position="231"/>
    </location>
</feature>
<dbReference type="GO" id="GO:0016787">
    <property type="term" value="F:hydrolase activity"/>
    <property type="evidence" value="ECO:0007669"/>
    <property type="project" value="UniProtKB-KW"/>
</dbReference>
<dbReference type="Proteomes" id="UP001595961">
    <property type="component" value="Unassembled WGS sequence"/>
</dbReference>
<dbReference type="RefSeq" id="WP_266151330.1">
    <property type="nucleotide sequence ID" value="NZ_CP064028.1"/>
</dbReference>
<accession>A0ABV9C0T9</accession>
<dbReference type="InterPro" id="IPR003675">
    <property type="entry name" value="Rce1/LyrA-like_dom"/>
</dbReference>
<proteinExistence type="predicted"/>
<keyword evidence="3" id="KW-0378">Hydrolase</keyword>
<comment type="caution">
    <text evidence="3">The sequence shown here is derived from an EMBL/GenBank/DDBJ whole genome shotgun (WGS) entry which is preliminary data.</text>
</comment>
<keyword evidence="1" id="KW-0812">Transmembrane</keyword>
<feature type="transmembrane region" description="Helical" evidence="1">
    <location>
        <begin position="173"/>
        <end position="193"/>
    </location>
</feature>
<gene>
    <name evidence="3" type="ORF">ACFO5W_07990</name>
</gene>
<protein>
    <submittedName>
        <fullName evidence="3">CPBP family intramembrane glutamic endopeptidase</fullName>
        <ecNumber evidence="3">3.4.-.-</ecNumber>
    </submittedName>
</protein>
<name>A0ABV9C0T9_9GAMM</name>
<dbReference type="PANTHER" id="PTHR43592">
    <property type="entry name" value="CAAX AMINO TERMINAL PROTEASE"/>
    <property type="match status" value="1"/>
</dbReference>